<dbReference type="AlphaFoldDB" id="A0A9J6DCR5"/>
<evidence type="ECO:0000313" key="2">
    <source>
        <dbReference type="Proteomes" id="UP000821866"/>
    </source>
</evidence>
<proteinExistence type="predicted"/>
<organism evidence="1 2">
    <name type="scientific">Rhipicephalus microplus</name>
    <name type="common">Cattle tick</name>
    <name type="synonym">Boophilus microplus</name>
    <dbReference type="NCBI Taxonomy" id="6941"/>
    <lineage>
        <taxon>Eukaryota</taxon>
        <taxon>Metazoa</taxon>
        <taxon>Ecdysozoa</taxon>
        <taxon>Arthropoda</taxon>
        <taxon>Chelicerata</taxon>
        <taxon>Arachnida</taxon>
        <taxon>Acari</taxon>
        <taxon>Parasitiformes</taxon>
        <taxon>Ixodida</taxon>
        <taxon>Ixodoidea</taxon>
        <taxon>Ixodidae</taxon>
        <taxon>Rhipicephalinae</taxon>
        <taxon>Rhipicephalus</taxon>
        <taxon>Boophilus</taxon>
    </lineage>
</organism>
<dbReference type="EMBL" id="JABSTU010000010">
    <property type="protein sequence ID" value="KAH8019948.1"/>
    <property type="molecule type" value="Genomic_DNA"/>
</dbReference>
<reference evidence="1" key="1">
    <citation type="journal article" date="2020" name="Cell">
        <title>Large-Scale Comparative Analyses of Tick Genomes Elucidate Their Genetic Diversity and Vector Capacities.</title>
        <authorList>
            <consortium name="Tick Genome and Microbiome Consortium (TIGMIC)"/>
            <person name="Jia N."/>
            <person name="Wang J."/>
            <person name="Shi W."/>
            <person name="Du L."/>
            <person name="Sun Y."/>
            <person name="Zhan W."/>
            <person name="Jiang J.F."/>
            <person name="Wang Q."/>
            <person name="Zhang B."/>
            <person name="Ji P."/>
            <person name="Bell-Sakyi L."/>
            <person name="Cui X.M."/>
            <person name="Yuan T.T."/>
            <person name="Jiang B.G."/>
            <person name="Yang W.F."/>
            <person name="Lam T.T."/>
            <person name="Chang Q.C."/>
            <person name="Ding S.J."/>
            <person name="Wang X.J."/>
            <person name="Zhu J.G."/>
            <person name="Ruan X.D."/>
            <person name="Zhao L."/>
            <person name="Wei J.T."/>
            <person name="Ye R.Z."/>
            <person name="Que T.C."/>
            <person name="Du C.H."/>
            <person name="Zhou Y.H."/>
            <person name="Cheng J.X."/>
            <person name="Dai P.F."/>
            <person name="Guo W.B."/>
            <person name="Han X.H."/>
            <person name="Huang E.J."/>
            <person name="Li L.F."/>
            <person name="Wei W."/>
            <person name="Gao Y.C."/>
            <person name="Liu J.Z."/>
            <person name="Shao H.Z."/>
            <person name="Wang X."/>
            <person name="Wang C.C."/>
            <person name="Yang T.C."/>
            <person name="Huo Q.B."/>
            <person name="Li W."/>
            <person name="Chen H.Y."/>
            <person name="Chen S.E."/>
            <person name="Zhou L.G."/>
            <person name="Ni X.B."/>
            <person name="Tian J.H."/>
            <person name="Sheng Y."/>
            <person name="Liu T."/>
            <person name="Pan Y.S."/>
            <person name="Xia L.Y."/>
            <person name="Li J."/>
            <person name="Zhao F."/>
            <person name="Cao W.C."/>
        </authorList>
    </citation>
    <scope>NUCLEOTIDE SEQUENCE</scope>
    <source>
        <strain evidence="1">Rmic-2018</strain>
    </source>
</reference>
<gene>
    <name evidence="1" type="ORF">HPB51_023590</name>
</gene>
<dbReference type="Proteomes" id="UP000821866">
    <property type="component" value="Chromosome 8"/>
</dbReference>
<comment type="caution">
    <text evidence="1">The sequence shown here is derived from an EMBL/GenBank/DDBJ whole genome shotgun (WGS) entry which is preliminary data.</text>
</comment>
<sequence length="359" mass="40231">MTSASIVDSSAAAGWGSTVTVSCESTRAATFDSLVEYFGLRDSFNIWCEWFKFNLGQPQTRPGFHPFNENMLSGIRLFAHPSLLYLVNAAVHHLREPKVQASEDCQRLRAEHFDRLWDKSTLFLFPFDADPVEPGVDKKKKEISGTRILFGTGAAETMCPECLSVTYAKLAWRCDVYKAGITRKTTERCLLGLTHAIFRCVLKAVHLHTLSAHLCQVSVATHPLWYCGFPVNEACQWMHMMIAMGHTLHYSSGVKNVLLLHSASLHELTTIARVRGESRAGCHPINENMLRTIHLLAHSSLLYLVKAAIHHLCEPKVQAEESASGWVQHRFAHTRQYTGGRNAIASTTPRQLLHIQALM</sequence>
<keyword evidence="2" id="KW-1185">Reference proteome</keyword>
<reference evidence="1" key="2">
    <citation type="submission" date="2021-09" db="EMBL/GenBank/DDBJ databases">
        <authorList>
            <person name="Jia N."/>
            <person name="Wang J."/>
            <person name="Shi W."/>
            <person name="Du L."/>
            <person name="Sun Y."/>
            <person name="Zhan W."/>
            <person name="Jiang J."/>
            <person name="Wang Q."/>
            <person name="Zhang B."/>
            <person name="Ji P."/>
            <person name="Sakyi L.B."/>
            <person name="Cui X."/>
            <person name="Yuan T."/>
            <person name="Jiang B."/>
            <person name="Yang W."/>
            <person name="Lam T.T.-Y."/>
            <person name="Chang Q."/>
            <person name="Ding S."/>
            <person name="Wang X."/>
            <person name="Zhu J."/>
            <person name="Ruan X."/>
            <person name="Zhao L."/>
            <person name="Wei J."/>
            <person name="Que T."/>
            <person name="Du C."/>
            <person name="Cheng J."/>
            <person name="Dai P."/>
            <person name="Han X."/>
            <person name="Huang E."/>
            <person name="Gao Y."/>
            <person name="Liu J."/>
            <person name="Shao H."/>
            <person name="Ye R."/>
            <person name="Li L."/>
            <person name="Wei W."/>
            <person name="Wang X."/>
            <person name="Wang C."/>
            <person name="Huo Q."/>
            <person name="Li W."/>
            <person name="Guo W."/>
            <person name="Chen H."/>
            <person name="Chen S."/>
            <person name="Zhou L."/>
            <person name="Zhou L."/>
            <person name="Ni X."/>
            <person name="Tian J."/>
            <person name="Zhou Y."/>
            <person name="Sheng Y."/>
            <person name="Liu T."/>
            <person name="Pan Y."/>
            <person name="Xia L."/>
            <person name="Li J."/>
            <person name="Zhao F."/>
            <person name="Cao W."/>
        </authorList>
    </citation>
    <scope>NUCLEOTIDE SEQUENCE</scope>
    <source>
        <strain evidence="1">Rmic-2018</strain>
        <tissue evidence="1">Larvae</tissue>
    </source>
</reference>
<evidence type="ECO:0000313" key="1">
    <source>
        <dbReference type="EMBL" id="KAH8019948.1"/>
    </source>
</evidence>
<name>A0A9J6DCR5_RHIMP</name>
<protein>
    <submittedName>
        <fullName evidence="1">Uncharacterized protein</fullName>
    </submittedName>
</protein>
<accession>A0A9J6DCR5</accession>